<feature type="region of interest" description="Disordered" evidence="5">
    <location>
        <begin position="977"/>
        <end position="999"/>
    </location>
</feature>
<feature type="compositionally biased region" description="Low complexity" evidence="5">
    <location>
        <begin position="163"/>
        <end position="172"/>
    </location>
</feature>
<feature type="compositionally biased region" description="Basic and acidic residues" evidence="5">
    <location>
        <begin position="173"/>
        <end position="185"/>
    </location>
</feature>
<dbReference type="InterPro" id="IPR013607">
    <property type="entry name" value="Phospholipase_A2-like"/>
</dbReference>
<dbReference type="Pfam" id="PF02336">
    <property type="entry name" value="Denso_VP4"/>
    <property type="match status" value="1"/>
</dbReference>
<evidence type="ECO:0000256" key="5">
    <source>
        <dbReference type="SAM" id="MobiDB-lite"/>
    </source>
</evidence>
<dbReference type="Proteomes" id="UP000682097">
    <property type="component" value="Segment"/>
</dbReference>
<evidence type="ECO:0000256" key="2">
    <source>
        <dbReference type="ARBA" id="ARBA00022431"/>
    </source>
</evidence>
<dbReference type="GO" id="GO:0039615">
    <property type="term" value="C:T=1 icosahedral viral capsid"/>
    <property type="evidence" value="ECO:0007669"/>
    <property type="project" value="UniProtKB-KW"/>
</dbReference>
<keyword evidence="3" id="KW-0167">Capsid protein</keyword>
<keyword evidence="4" id="KW-0946">Virion</keyword>
<feature type="compositionally biased region" description="Low complexity" evidence="5">
    <location>
        <begin position="500"/>
        <end position="527"/>
    </location>
</feature>
<organism evidence="7 8">
    <name type="scientific">Crassostrea ariakensis ambidensovirus 1</name>
    <dbReference type="NCBI Taxonomy" id="2849716"/>
    <lineage>
        <taxon>Viruses</taxon>
        <taxon>Monodnaviria</taxon>
        <taxon>Shotokuvirae</taxon>
        <taxon>Cossaviricota</taxon>
        <taxon>Quintoviricetes</taxon>
        <taxon>Piccovirales</taxon>
        <taxon>Parvoviridae</taxon>
        <taxon>Densovirinae</taxon>
        <taxon>Aquambidensovirus</taxon>
        <taxon>Aquambidensovirus ostreid1</taxon>
    </lineage>
</organism>
<sequence length="999" mass="109861">MNKKDLFWRQIFIMSEDWFVRVREGLRFRGKNVLSARNISRVGARLTRLDNNLWLHGSQEELNQILIDPVYESLDDVIQFQQSTTADVIEEVELNDLDEINLSEEAPLLEETSFSATPALAEAGGVLGTSAAASGPGTGAVVTGVAIGAGIITVGTTVGVLSNRNSDSSESSSTHKDPIVSIPDHRFIGPGNTVDDTPPVDVDDDIALEHDIRYENAQSQQDIQDADRDAANDFLTDAIHNNNPHSVVGYIGLKGKEKIESIIGVQYPPNLPVHSSAGMSVYRTSESYDNIHHVTRRALPKFPVNSDPRRSPSWRKRNSFSSAEAWKNWAKYTWGQWNVARQNRGLRRVEPPSRMGIAVTQRPRTGQPNNAMSFNDFRNSPEFEVRDFNDYEDEDLIEIDDTNIPRQPSIAEALSNSARRQQELNAAGLGHRVHNDQDLNDLIESGVLDNIDSVVPMDTDGGSNSSSSDSDNRGGAGSSNQVESPTMASSGQASKRQRTDAGSTSTASASSTDAGASMSAGADGGFDSTTGPDDSLFKGGYNVKSGSMSFSKVHTLTIEALPYTRFASNVIGLGSNSVCTPLARIDWDYPYFYMSEEEFNLIPAGSYFKDCNIDIMGITYPTGYPTGGTTADVSQTNHAKILMAGFDLEKKNRFGHDVLVKTVDNNMVPTSFDTDTSTQVTDFIVRQYGTDQTAQDTAFVAAGCATDIPYRLRKYWSIYQPNRAQALSRGFFTEDAEGNITADFAPGQEIFRNYINQVNANNFVWDKDVMKALVGSPSLKYQFKAAPIGQQFKHLEIYTGNVQNMIGSAEAYHMVRTVTNVAVNGDITNTETIVPSKRSTLPLCTYKTRIEQGATMVKGDYSREPARQPTFHIGLKAIEKFDPTDSATRASKFVHARMTIQIKATINVTLPSYPNRFLRPKEYTTQLEMAVAGTGHYQSEVNSFVTYNDLNTSITAPTLSHVDTPDKNGVTLRSLPKTSVLRKSKRNANKPSRDNNKPK</sequence>
<evidence type="ECO:0000259" key="6">
    <source>
        <dbReference type="Pfam" id="PF08398"/>
    </source>
</evidence>
<evidence type="ECO:0000256" key="4">
    <source>
        <dbReference type="ARBA" id="ARBA00022844"/>
    </source>
</evidence>
<accession>A0A1W5YP65</accession>
<comment type="subcellular location">
    <subcellularLocation>
        <location evidence="1">Virion</location>
    </subcellularLocation>
</comment>
<evidence type="ECO:0000313" key="8">
    <source>
        <dbReference type="Proteomes" id="UP000682097"/>
    </source>
</evidence>
<dbReference type="EMBL" id="KY548840">
    <property type="protein sequence ID" value="ARI46484.1"/>
    <property type="molecule type" value="Genomic_DNA"/>
</dbReference>
<evidence type="ECO:0000256" key="3">
    <source>
        <dbReference type="ARBA" id="ARBA00022561"/>
    </source>
</evidence>
<reference evidence="7 8" key="1">
    <citation type="journal article" date="2017" name="Arch. Virol.">
        <title>Densoviruses in oyster Crassostrea ariakensis.</title>
        <authorList>
            <person name="Kang Y.J."/>
            <person name="Huang W."/>
            <person name="Zhao A.L."/>
            <person name="Lai D.D."/>
            <person name="Shao L."/>
            <person name="Shen Y.Q."/>
            <person name="Deng X."/>
            <person name="Delwart E."/>
            <person name="Zhang W."/>
        </authorList>
    </citation>
    <scope>NUCLEOTIDE SEQUENCE [LARGE SCALE GENOMIC DNA]</scope>
    <source>
        <strain evidence="7 8">CH-OY-1</strain>
    </source>
</reference>
<protein>
    <submittedName>
        <fullName evidence="7">Structural protein</fullName>
    </submittedName>
</protein>
<feature type="region of interest" description="Disordered" evidence="5">
    <location>
        <begin position="163"/>
        <end position="185"/>
    </location>
</feature>
<dbReference type="InterPro" id="IPR016184">
    <property type="entry name" value="Capsid/spike_ssDNA_virus"/>
</dbReference>
<name>A0A1W5YP65_9VIRU</name>
<dbReference type="GO" id="GO:0005198">
    <property type="term" value="F:structural molecule activity"/>
    <property type="evidence" value="ECO:0007669"/>
    <property type="project" value="InterPro"/>
</dbReference>
<dbReference type="InterPro" id="IPR003433">
    <property type="entry name" value="Capsid_VP4_densovirus"/>
</dbReference>
<feature type="compositionally biased region" description="Low complexity" evidence="5">
    <location>
        <begin position="460"/>
        <end position="469"/>
    </location>
</feature>
<dbReference type="SUPFAM" id="SSF88645">
    <property type="entry name" value="ssDNA viruses"/>
    <property type="match status" value="1"/>
</dbReference>
<dbReference type="Pfam" id="PF08398">
    <property type="entry name" value="Phospholip_A2_4"/>
    <property type="match status" value="1"/>
</dbReference>
<evidence type="ECO:0000256" key="1">
    <source>
        <dbReference type="ARBA" id="ARBA00004328"/>
    </source>
</evidence>
<feature type="domain" description="Phospholipase A2-like" evidence="6">
    <location>
        <begin position="181"/>
        <end position="223"/>
    </location>
</feature>
<keyword evidence="2" id="KW-1140">T=1 icosahedral capsid protein</keyword>
<keyword evidence="8" id="KW-1185">Reference proteome</keyword>
<feature type="compositionally biased region" description="Polar residues" evidence="5">
    <location>
        <begin position="481"/>
        <end position="494"/>
    </location>
</feature>
<proteinExistence type="predicted"/>
<evidence type="ECO:0000313" key="7">
    <source>
        <dbReference type="EMBL" id="ARI46484.1"/>
    </source>
</evidence>
<feature type="region of interest" description="Disordered" evidence="5">
    <location>
        <begin position="452"/>
        <end position="527"/>
    </location>
</feature>